<proteinExistence type="predicted"/>
<dbReference type="GO" id="GO:0015293">
    <property type="term" value="F:symporter activity"/>
    <property type="evidence" value="ECO:0007669"/>
    <property type="project" value="UniProtKB-KW"/>
</dbReference>
<sequence length="464" mass="51132">MATFAIRYLIVVMVCVAFALDSASRSSMSITIIAMVNQTNITHHDPMLRHLAENFQIEHPGRLSWDATLQGWILNSVYIGILLSLMPAGHLAESFSLKWVLGYGVFFMSLISLCAPFIAKWSPYAFIASRVLSGVAAGVILPGANALICRWSPIQERTLMITFACSGWSIGPIVANILAGIICDKLGWEYVFYCTGAVGVIWSLLWYFVVASSPEKHWWISEEEKMKILEEREGNFERNRHIPWSKIIRSGPVIVLCFRTFCVNIFYAIYFTYIPSFLAHMFSLSLSDIGWVNGISNVSTTIVALTSSALADRLLQAECSINGVRKTFATLATIGPAALNLLMTEVGQDLKLVVIILIATCIVWGTYGGSDMALPMDLAAEYAGAVSALLNVFANLALVLVPIVVGWYIDETEDIKHWRIIFIVGSIMNVVGAVVFLFFGSAEAQDWSAAIDETDDEQALVDPL</sequence>
<dbReference type="InterPro" id="IPR050382">
    <property type="entry name" value="MFS_Na/Anion_cotransporter"/>
</dbReference>
<evidence type="ECO:0000256" key="6">
    <source>
        <dbReference type="ARBA" id="ARBA00023136"/>
    </source>
</evidence>
<dbReference type="InterPro" id="IPR011701">
    <property type="entry name" value="MFS"/>
</dbReference>
<keyword evidence="5 7" id="KW-1133">Transmembrane helix</keyword>
<dbReference type="FunFam" id="1.20.1250.20:FF:000423">
    <property type="entry name" value="Putative inorganic phosphate cotransporter-like Protein"/>
    <property type="match status" value="1"/>
</dbReference>
<feature type="transmembrane region" description="Helical" evidence="7">
    <location>
        <begin position="294"/>
        <end position="315"/>
    </location>
</feature>
<feature type="transmembrane region" description="Helical" evidence="7">
    <location>
        <begin position="159"/>
        <end position="178"/>
    </location>
</feature>
<feature type="transmembrane region" description="Helical" evidence="7">
    <location>
        <begin position="253"/>
        <end position="274"/>
    </location>
</feature>
<reference evidence="11" key="1">
    <citation type="submission" date="2025-08" db="UniProtKB">
        <authorList>
            <consortium name="RefSeq"/>
        </authorList>
    </citation>
    <scope>IDENTIFICATION</scope>
</reference>
<evidence type="ECO:0000256" key="8">
    <source>
        <dbReference type="SAM" id="SignalP"/>
    </source>
</evidence>
<feature type="transmembrane region" description="Helical" evidence="7">
    <location>
        <begin position="420"/>
        <end position="439"/>
    </location>
</feature>
<dbReference type="KEGG" id="goe:100897279"/>
<evidence type="ECO:0000256" key="1">
    <source>
        <dbReference type="ARBA" id="ARBA00004141"/>
    </source>
</evidence>
<keyword evidence="6 7" id="KW-0472">Membrane</keyword>
<feature type="domain" description="Major facilitator superfamily (MFS) profile" evidence="9">
    <location>
        <begin position="10"/>
        <end position="444"/>
    </location>
</feature>
<dbReference type="GO" id="GO:0016020">
    <property type="term" value="C:membrane"/>
    <property type="evidence" value="ECO:0007669"/>
    <property type="project" value="UniProtKB-SubCell"/>
</dbReference>
<dbReference type="PROSITE" id="PS50850">
    <property type="entry name" value="MFS"/>
    <property type="match status" value="1"/>
</dbReference>
<dbReference type="InterPro" id="IPR036259">
    <property type="entry name" value="MFS_trans_sf"/>
</dbReference>
<evidence type="ECO:0000313" key="10">
    <source>
        <dbReference type="Proteomes" id="UP000694867"/>
    </source>
</evidence>
<feature type="signal peptide" evidence="8">
    <location>
        <begin position="1"/>
        <end position="19"/>
    </location>
</feature>
<evidence type="ECO:0000256" key="4">
    <source>
        <dbReference type="ARBA" id="ARBA00022847"/>
    </source>
</evidence>
<dbReference type="Pfam" id="PF07690">
    <property type="entry name" value="MFS_1"/>
    <property type="match status" value="1"/>
</dbReference>
<feature type="chain" id="PRO_5042473269" evidence="8">
    <location>
        <begin position="20"/>
        <end position="464"/>
    </location>
</feature>
<evidence type="ECO:0000256" key="7">
    <source>
        <dbReference type="SAM" id="Phobius"/>
    </source>
</evidence>
<keyword evidence="4" id="KW-0769">Symport</keyword>
<feature type="transmembrane region" description="Helical" evidence="7">
    <location>
        <begin position="190"/>
        <end position="210"/>
    </location>
</feature>
<keyword evidence="2" id="KW-0813">Transport</keyword>
<keyword evidence="3 7" id="KW-0812">Transmembrane</keyword>
<dbReference type="PANTHER" id="PTHR11662">
    <property type="entry name" value="SOLUTE CARRIER FAMILY 17"/>
    <property type="match status" value="1"/>
</dbReference>
<feature type="transmembrane region" description="Helical" evidence="7">
    <location>
        <begin position="69"/>
        <end position="88"/>
    </location>
</feature>
<keyword evidence="8" id="KW-0732">Signal</keyword>
<feature type="transmembrane region" description="Helical" evidence="7">
    <location>
        <begin position="382"/>
        <end position="408"/>
    </location>
</feature>
<feature type="transmembrane region" description="Helical" evidence="7">
    <location>
        <begin position="125"/>
        <end position="147"/>
    </location>
</feature>
<dbReference type="Gene3D" id="1.20.1250.20">
    <property type="entry name" value="MFS general substrate transporter like domains"/>
    <property type="match status" value="2"/>
</dbReference>
<protein>
    <submittedName>
        <fullName evidence="11">Sialin</fullName>
    </submittedName>
</protein>
<dbReference type="InterPro" id="IPR020846">
    <property type="entry name" value="MFS_dom"/>
</dbReference>
<keyword evidence="10" id="KW-1185">Reference proteome</keyword>
<evidence type="ECO:0000313" key="11">
    <source>
        <dbReference type="RefSeq" id="XP_028966884.1"/>
    </source>
</evidence>
<feature type="transmembrane region" description="Helical" evidence="7">
    <location>
        <begin position="350"/>
        <end position="370"/>
    </location>
</feature>
<evidence type="ECO:0000256" key="5">
    <source>
        <dbReference type="ARBA" id="ARBA00022989"/>
    </source>
</evidence>
<gene>
    <name evidence="11" type="primary">LOC100897279</name>
</gene>
<dbReference type="GeneID" id="100897279"/>
<accession>A0AAJ7WH38</accession>
<evidence type="ECO:0000256" key="2">
    <source>
        <dbReference type="ARBA" id="ARBA00022448"/>
    </source>
</evidence>
<dbReference type="SUPFAM" id="SSF103473">
    <property type="entry name" value="MFS general substrate transporter"/>
    <property type="match status" value="1"/>
</dbReference>
<dbReference type="Proteomes" id="UP000694867">
    <property type="component" value="Unplaced"/>
</dbReference>
<name>A0AAJ7WH38_9ACAR</name>
<evidence type="ECO:0000259" key="9">
    <source>
        <dbReference type="PROSITE" id="PS50850"/>
    </source>
</evidence>
<dbReference type="GO" id="GO:0006820">
    <property type="term" value="P:monoatomic anion transport"/>
    <property type="evidence" value="ECO:0007669"/>
    <property type="project" value="TreeGrafter"/>
</dbReference>
<dbReference type="FunFam" id="1.20.1250.20:FF:000003">
    <property type="entry name" value="Solute carrier family 17 member 3"/>
    <property type="match status" value="1"/>
</dbReference>
<dbReference type="PANTHER" id="PTHR11662:SF399">
    <property type="entry name" value="FI19708P1-RELATED"/>
    <property type="match status" value="1"/>
</dbReference>
<feature type="transmembrane region" description="Helical" evidence="7">
    <location>
        <begin position="100"/>
        <end position="119"/>
    </location>
</feature>
<comment type="subcellular location">
    <subcellularLocation>
        <location evidence="1">Membrane</location>
        <topology evidence="1">Multi-pass membrane protein</topology>
    </subcellularLocation>
</comment>
<organism evidence="10 11">
    <name type="scientific">Galendromus occidentalis</name>
    <name type="common">western predatory mite</name>
    <dbReference type="NCBI Taxonomy" id="34638"/>
    <lineage>
        <taxon>Eukaryota</taxon>
        <taxon>Metazoa</taxon>
        <taxon>Ecdysozoa</taxon>
        <taxon>Arthropoda</taxon>
        <taxon>Chelicerata</taxon>
        <taxon>Arachnida</taxon>
        <taxon>Acari</taxon>
        <taxon>Parasitiformes</taxon>
        <taxon>Mesostigmata</taxon>
        <taxon>Gamasina</taxon>
        <taxon>Phytoseioidea</taxon>
        <taxon>Phytoseiidae</taxon>
        <taxon>Typhlodrominae</taxon>
        <taxon>Galendromus</taxon>
    </lineage>
</organism>
<evidence type="ECO:0000256" key="3">
    <source>
        <dbReference type="ARBA" id="ARBA00022692"/>
    </source>
</evidence>
<dbReference type="AlphaFoldDB" id="A0AAJ7WH38"/>
<dbReference type="RefSeq" id="XP_028966884.1">
    <property type="nucleotide sequence ID" value="XM_029111051.1"/>
</dbReference>